<evidence type="ECO:0000313" key="4">
    <source>
        <dbReference type="Proteomes" id="UP001201262"/>
    </source>
</evidence>
<proteinExistence type="predicted"/>
<feature type="compositionally biased region" description="Polar residues" evidence="1">
    <location>
        <begin position="253"/>
        <end position="263"/>
    </location>
</feature>
<evidence type="ECO:0000313" key="3">
    <source>
        <dbReference type="EMBL" id="KAH8695371.1"/>
    </source>
</evidence>
<dbReference type="RefSeq" id="XP_046070513.1">
    <property type="nucleotide sequence ID" value="XM_046219407.1"/>
</dbReference>
<feature type="domain" description="GDS1 winged helix" evidence="2">
    <location>
        <begin position="294"/>
        <end position="376"/>
    </location>
</feature>
<feature type="compositionally biased region" description="Basic and acidic residues" evidence="1">
    <location>
        <begin position="527"/>
        <end position="544"/>
    </location>
</feature>
<accession>A0AAD4KN48</accession>
<dbReference type="GeneID" id="70249694"/>
<keyword evidence="4" id="KW-1185">Reference proteome</keyword>
<evidence type="ECO:0000256" key="1">
    <source>
        <dbReference type="SAM" id="MobiDB-lite"/>
    </source>
</evidence>
<evidence type="ECO:0000259" key="2">
    <source>
        <dbReference type="Pfam" id="PF25318"/>
    </source>
</evidence>
<dbReference type="InterPro" id="IPR057511">
    <property type="entry name" value="WH_GDS1"/>
</dbReference>
<feature type="region of interest" description="Disordered" evidence="1">
    <location>
        <begin position="558"/>
        <end position="582"/>
    </location>
</feature>
<name>A0AAD4KN48_9EURO</name>
<reference evidence="3" key="1">
    <citation type="submission" date="2021-12" db="EMBL/GenBank/DDBJ databases">
        <title>Convergent genome expansion in fungi linked to evolution of root-endophyte symbiosis.</title>
        <authorList>
            <consortium name="DOE Joint Genome Institute"/>
            <person name="Ke Y.-H."/>
            <person name="Bonito G."/>
            <person name="Liao H.-L."/>
            <person name="Looney B."/>
            <person name="Rojas-Flechas A."/>
            <person name="Nash J."/>
            <person name="Hameed K."/>
            <person name="Schadt C."/>
            <person name="Martin F."/>
            <person name="Crous P.W."/>
            <person name="Miettinen O."/>
            <person name="Magnuson J.K."/>
            <person name="Labbe J."/>
            <person name="Jacobson D."/>
            <person name="Doktycz M.J."/>
            <person name="Veneault-Fourrey C."/>
            <person name="Kuo A."/>
            <person name="Mondo S."/>
            <person name="Calhoun S."/>
            <person name="Riley R."/>
            <person name="Ohm R."/>
            <person name="LaButti K."/>
            <person name="Andreopoulos B."/>
            <person name="Pangilinan J."/>
            <person name="Nolan M."/>
            <person name="Tritt A."/>
            <person name="Clum A."/>
            <person name="Lipzen A."/>
            <person name="Daum C."/>
            <person name="Barry K."/>
            <person name="Grigoriev I.V."/>
            <person name="Vilgalys R."/>
        </authorList>
    </citation>
    <scope>NUCLEOTIDE SEQUENCE</scope>
    <source>
        <strain evidence="3">PMI_201</strain>
    </source>
</reference>
<organism evidence="3 4">
    <name type="scientific">Talaromyces proteolyticus</name>
    <dbReference type="NCBI Taxonomy" id="1131652"/>
    <lineage>
        <taxon>Eukaryota</taxon>
        <taxon>Fungi</taxon>
        <taxon>Dikarya</taxon>
        <taxon>Ascomycota</taxon>
        <taxon>Pezizomycotina</taxon>
        <taxon>Eurotiomycetes</taxon>
        <taxon>Eurotiomycetidae</taxon>
        <taxon>Eurotiales</taxon>
        <taxon>Trichocomaceae</taxon>
        <taxon>Talaromyces</taxon>
        <taxon>Talaromyces sect. Bacilispori</taxon>
    </lineage>
</organism>
<feature type="region of interest" description="Disordered" evidence="1">
    <location>
        <begin position="209"/>
        <end position="263"/>
    </location>
</feature>
<feature type="compositionally biased region" description="Polar residues" evidence="1">
    <location>
        <begin position="440"/>
        <end position="449"/>
    </location>
</feature>
<dbReference type="Pfam" id="PF25318">
    <property type="entry name" value="WHD_GDS1"/>
    <property type="match status" value="1"/>
</dbReference>
<gene>
    <name evidence="3" type="ORF">BGW36DRAFT_418129</name>
</gene>
<feature type="region of interest" description="Disordered" evidence="1">
    <location>
        <begin position="371"/>
        <end position="544"/>
    </location>
</feature>
<sequence>MHSMHCPRPFSDSPAHPPSSFLRCGWPCCCLLASSLPRSASSYYNHHPLWLSLFSSSRPFDRRYHHHPSSPILLIVVLLQCGWSCVVIADIQDRPLILPTTQTKPTGPFLHCPIRLATNKRPLRGSFFSLIFSRCRRPATHTCSDTHLISYRFVPPCDLPPSPPVALPILKIITAAVVVVFSCSFSLTPLPSHKMPYNTRRKSLSLPSLGIHLPNASRSHRSPSTSKGSSATDEQVPPPKKVKRSHDAELPATDSNKSVSATTIIDAARPKLARGVYEHTPPPSPGDVGAVPKIDTDGIHDDVVVAAITQLEKTGNKPHLVRELAAVLININETVANSANPAALLSSRLSSYMKRSWTALSPCPIGKELINVHPRKPLPDNLDEMMTPSLSSGSVDQDDEDDDDVMARERSRLSPSPEIDLSTPEFEEQGDLDGHRSNDLSRSATGFSDQRTHRLSHNHRAASPPLEGDEREFTQTASSVRERASEEKASRQGSFDHTTPAGDETDAQSRGFPGSPMDEGPLTAISEQHEYDDYFSHGGSHDQHQDLDDAAVATLFGTSPSPSLASSLSSGTTASEADSTSDGLLSLKQSITDSARGATPSSVVEDNSASSALKRSFDMLETGLSIKPDMQAKQVSTFDFDMVIDSWSDLRSPETVEVDELDEMFGDI</sequence>
<dbReference type="EMBL" id="JAJTJA010000008">
    <property type="protein sequence ID" value="KAH8695371.1"/>
    <property type="molecule type" value="Genomic_DNA"/>
</dbReference>
<feature type="compositionally biased region" description="Basic and acidic residues" evidence="1">
    <location>
        <begin position="480"/>
        <end position="490"/>
    </location>
</feature>
<dbReference type="Proteomes" id="UP001201262">
    <property type="component" value="Unassembled WGS sequence"/>
</dbReference>
<dbReference type="AlphaFoldDB" id="A0AAD4KN48"/>
<feature type="compositionally biased region" description="Low complexity" evidence="1">
    <location>
        <begin position="558"/>
        <end position="575"/>
    </location>
</feature>
<feature type="compositionally biased region" description="Polar residues" evidence="1">
    <location>
        <begin position="222"/>
        <end position="233"/>
    </location>
</feature>
<comment type="caution">
    <text evidence="3">The sequence shown here is derived from an EMBL/GenBank/DDBJ whole genome shotgun (WGS) entry which is preliminary data.</text>
</comment>
<protein>
    <recommendedName>
        <fullName evidence="2">GDS1 winged helix domain-containing protein</fullName>
    </recommendedName>
</protein>